<dbReference type="SUPFAM" id="SSF53850">
    <property type="entry name" value="Periplasmic binding protein-like II"/>
    <property type="match status" value="1"/>
</dbReference>
<reference evidence="6" key="1">
    <citation type="journal article" date="2019" name="Int. J. Syst. Evol. Microbiol.">
        <title>The Global Catalogue of Microorganisms (GCM) 10K type strain sequencing project: providing services to taxonomists for standard genome sequencing and annotation.</title>
        <authorList>
            <consortium name="The Broad Institute Genomics Platform"/>
            <consortium name="The Broad Institute Genome Sequencing Center for Infectious Disease"/>
            <person name="Wu L."/>
            <person name="Ma J."/>
        </authorList>
    </citation>
    <scope>NUCLEOTIDE SEQUENCE [LARGE SCALE GENOMIC DNA]</scope>
    <source>
        <strain evidence="6">CGMCC 1.12286</strain>
    </source>
</reference>
<keyword evidence="3" id="KW-0813">Transport</keyword>
<dbReference type="PANTHER" id="PTHR43649">
    <property type="entry name" value="ARABINOSE-BINDING PROTEIN-RELATED"/>
    <property type="match status" value="1"/>
</dbReference>
<dbReference type="Proteomes" id="UP001597079">
    <property type="component" value="Unassembled WGS sequence"/>
</dbReference>
<organism evidence="5 6">
    <name type="scientific">Alicyclobacillus fodiniaquatilis</name>
    <dbReference type="NCBI Taxonomy" id="1661150"/>
    <lineage>
        <taxon>Bacteria</taxon>
        <taxon>Bacillati</taxon>
        <taxon>Bacillota</taxon>
        <taxon>Bacilli</taxon>
        <taxon>Bacillales</taxon>
        <taxon>Alicyclobacillaceae</taxon>
        <taxon>Alicyclobacillus</taxon>
    </lineage>
</organism>
<dbReference type="PANTHER" id="PTHR43649:SF31">
    <property type="entry name" value="SN-GLYCEROL-3-PHOSPHATE-BINDING PERIPLASMIC PROTEIN UGPB"/>
    <property type="match status" value="1"/>
</dbReference>
<gene>
    <name evidence="5" type="ORF">ACFSB2_17930</name>
</gene>
<comment type="subcellular location">
    <subcellularLocation>
        <location evidence="1">Cell envelope</location>
    </subcellularLocation>
</comment>
<evidence type="ECO:0000313" key="5">
    <source>
        <dbReference type="EMBL" id="MFD1676575.1"/>
    </source>
</evidence>
<dbReference type="EMBL" id="JBHUCX010000073">
    <property type="protein sequence ID" value="MFD1676575.1"/>
    <property type="molecule type" value="Genomic_DNA"/>
</dbReference>
<comment type="caution">
    <text evidence="5">The sequence shown here is derived from an EMBL/GenBank/DDBJ whole genome shotgun (WGS) entry which is preliminary data.</text>
</comment>
<dbReference type="InterPro" id="IPR050490">
    <property type="entry name" value="Bact_solute-bd_prot1"/>
</dbReference>
<dbReference type="InterPro" id="IPR006059">
    <property type="entry name" value="SBP"/>
</dbReference>
<name>A0ABW4JLD0_9BACL</name>
<protein>
    <submittedName>
        <fullName evidence="5">ABC transporter substrate-binding protein</fullName>
    </submittedName>
</protein>
<accession>A0ABW4JLD0</accession>
<sequence>MIKLSVNFNSRVSDVRFEQVIQVKEKLVVAFPHIEFEFRQENPTSEHVQMWIASNNVPDILVIDSMRSRSLAKEGLLQNLDVLVNRHGTDLSRFEPGCLSTSLAQGDGVLYVFPYERQAFPLFYNKDIFDWFGMPYPRDGMTWDEVIELAQRVTGVVDGSAYQGLNTADTLAILKSQLSENTVAPHTDNANVMTDGWRKIADVFKRIYSIPGNMPVDPRNMFRFNGHFGRDKVVAMGIICAKCLEDTFNSFNWDMVSLPVFSDAPGIGPNFPWISESIAMSSTCRESDAAFEVMSYLVSDEFQLHKSRNGFVSCLKDREMYRQFAQNISVYEHKNTEALAVNTLAEPILERSKYETLPAVTNCVVNAFVEMVQKDKDIELVLEELQQNINKIIESEKANAVASL</sequence>
<evidence type="ECO:0000313" key="6">
    <source>
        <dbReference type="Proteomes" id="UP001597079"/>
    </source>
</evidence>
<evidence type="ECO:0000256" key="1">
    <source>
        <dbReference type="ARBA" id="ARBA00004196"/>
    </source>
</evidence>
<dbReference type="Gene3D" id="3.40.190.10">
    <property type="entry name" value="Periplasmic binding protein-like II"/>
    <property type="match status" value="1"/>
</dbReference>
<evidence type="ECO:0000256" key="2">
    <source>
        <dbReference type="ARBA" id="ARBA00008520"/>
    </source>
</evidence>
<dbReference type="Pfam" id="PF01547">
    <property type="entry name" value="SBP_bac_1"/>
    <property type="match status" value="1"/>
</dbReference>
<keyword evidence="4" id="KW-0732">Signal</keyword>
<evidence type="ECO:0000256" key="3">
    <source>
        <dbReference type="ARBA" id="ARBA00022448"/>
    </source>
</evidence>
<proteinExistence type="inferred from homology"/>
<dbReference type="RefSeq" id="WP_377944481.1">
    <property type="nucleotide sequence ID" value="NZ_JBHUCX010000073.1"/>
</dbReference>
<keyword evidence="6" id="KW-1185">Reference proteome</keyword>
<comment type="similarity">
    <text evidence="2">Belongs to the bacterial solute-binding protein 1 family.</text>
</comment>
<evidence type="ECO:0000256" key="4">
    <source>
        <dbReference type="ARBA" id="ARBA00022729"/>
    </source>
</evidence>